<dbReference type="RefSeq" id="WP_258393349.1">
    <property type="nucleotide sequence ID" value="NZ_AP019769.1"/>
</dbReference>
<sequence>MDIINNIMEMKEIYETATKPRWEDIKKLTYVTLLFFFLVALISLVIFISLQYSILVCQFTL</sequence>
<gene>
    <name evidence="2" type="ORF">MJ1_0135</name>
</gene>
<dbReference type="Gene3D" id="1.20.5.820">
    <property type="entry name" value="Preprotein translocase SecE subunit"/>
    <property type="match status" value="1"/>
</dbReference>
<evidence type="ECO:0000313" key="2">
    <source>
        <dbReference type="EMBL" id="BBL45310.1"/>
    </source>
</evidence>
<evidence type="ECO:0000256" key="1">
    <source>
        <dbReference type="SAM" id="Phobius"/>
    </source>
</evidence>
<protein>
    <submittedName>
        <fullName evidence="2">Protein transport protein SEC61 subunit gamma</fullName>
    </submittedName>
</protein>
<dbReference type="SUPFAM" id="SSF103456">
    <property type="entry name" value="Preprotein translocase SecE subunit"/>
    <property type="match status" value="1"/>
</dbReference>
<name>A0A915WSH8_9ARCH</name>
<dbReference type="InterPro" id="IPR023391">
    <property type="entry name" value="Prot_translocase_SecE_dom_sf"/>
</dbReference>
<keyword evidence="1" id="KW-1133">Transmembrane helix</keyword>
<proteinExistence type="predicted"/>
<organism evidence="2 3">
    <name type="scientific">Nanobdella aerobiophila</name>
    <dbReference type="NCBI Taxonomy" id="2586965"/>
    <lineage>
        <taxon>Archaea</taxon>
        <taxon>Nanobdellota</taxon>
        <taxon>Nanobdellia</taxon>
        <taxon>Nanobdellales</taxon>
        <taxon>Nanobdellaceae</taxon>
        <taxon>Nanobdella</taxon>
    </lineage>
</organism>
<keyword evidence="1" id="KW-0812">Transmembrane</keyword>
<accession>A0A915WSH8</accession>
<keyword evidence="3" id="KW-1185">Reference proteome</keyword>
<dbReference type="Proteomes" id="UP001055553">
    <property type="component" value="Chromosome"/>
</dbReference>
<dbReference type="GeneID" id="74568086"/>
<keyword evidence="1" id="KW-0472">Membrane</keyword>
<reference evidence="3" key="1">
    <citation type="journal article" date="2022" name="Int. J. Syst. Evol. Microbiol.">
        <title>Nanobdella aerobiophila gen. nov., sp. nov., a thermoacidophilic, obligate ectosymbiotic archaeon, and proposal of Nanobdellaceae fam. nov., Nanobdellales ord. nov. and Nanobdellia class. nov.</title>
        <authorList>
            <person name="Kato S."/>
            <person name="Ogasawara A."/>
            <person name="Itoh T."/>
            <person name="Sakai H.D."/>
            <person name="Shimizu M."/>
            <person name="Yuki M."/>
            <person name="Kaneko M."/>
            <person name="Takashina T."/>
            <person name="Ohkuma M."/>
        </authorList>
    </citation>
    <scope>NUCLEOTIDE SEQUENCE [LARGE SCALE GENOMIC DNA]</scope>
    <source>
        <strain evidence="3">MJ1</strain>
    </source>
</reference>
<evidence type="ECO:0000313" key="3">
    <source>
        <dbReference type="Proteomes" id="UP001055553"/>
    </source>
</evidence>
<dbReference type="KEGG" id="naer:MJ1_0135"/>
<dbReference type="EMBL" id="AP019769">
    <property type="protein sequence ID" value="BBL45310.1"/>
    <property type="molecule type" value="Genomic_DNA"/>
</dbReference>
<feature type="transmembrane region" description="Helical" evidence="1">
    <location>
        <begin position="28"/>
        <end position="54"/>
    </location>
</feature>
<dbReference type="AlphaFoldDB" id="A0A915WSH8"/>